<dbReference type="EC" id="1.14.11.-" evidence="3"/>
<keyword evidence="5" id="KW-0489">Methyltransferase</keyword>
<dbReference type="OMA" id="LHRKHEI"/>
<dbReference type="EMBL" id="PDCK01000042">
    <property type="protein sequence ID" value="PRQ37063.1"/>
    <property type="molecule type" value="Genomic_DNA"/>
</dbReference>
<keyword evidence="3" id="KW-0223">Dioxygenase</keyword>
<dbReference type="SUPFAM" id="SSF51197">
    <property type="entry name" value="Clavaminate synthase-like"/>
    <property type="match status" value="1"/>
</dbReference>
<comment type="function">
    <text evidence="3">Oxygenase that can act as both a histone lysine demethylase and a ribosomal histidine hydroxylase.</text>
</comment>
<keyword evidence="6" id="KW-1185">Reference proteome</keyword>
<dbReference type="GO" id="GO:0032259">
    <property type="term" value="P:methylation"/>
    <property type="evidence" value="ECO:0007669"/>
    <property type="project" value="UniProtKB-KW"/>
</dbReference>
<evidence type="ECO:0000256" key="2">
    <source>
        <dbReference type="ARBA" id="ARBA00023004"/>
    </source>
</evidence>
<reference evidence="5 6" key="1">
    <citation type="journal article" date="2018" name="Nat. Genet.">
        <title>The Rosa genome provides new insights in the design of modern roses.</title>
        <authorList>
            <person name="Bendahmane M."/>
        </authorList>
    </citation>
    <scope>NUCLEOTIDE SEQUENCE [LARGE SCALE GENOMIC DNA]</scope>
    <source>
        <strain evidence="6">cv. Old Blush</strain>
    </source>
</reference>
<dbReference type="GO" id="GO:0051864">
    <property type="term" value="F:histone H3K36 demethylase activity"/>
    <property type="evidence" value="ECO:0007669"/>
    <property type="project" value="TreeGrafter"/>
</dbReference>
<comment type="subcellular location">
    <subcellularLocation>
        <location evidence="3">Nucleus</location>
    </subcellularLocation>
</comment>
<dbReference type="InterPro" id="IPR039994">
    <property type="entry name" value="NO66-like"/>
</dbReference>
<keyword evidence="2 3" id="KW-0408">Iron</keyword>
<keyword evidence="3" id="KW-0804">Transcription</keyword>
<dbReference type="Gene3D" id="2.60.120.650">
    <property type="entry name" value="Cupin"/>
    <property type="match status" value="1"/>
</dbReference>
<dbReference type="GO" id="GO:0005730">
    <property type="term" value="C:nucleolus"/>
    <property type="evidence" value="ECO:0007669"/>
    <property type="project" value="TreeGrafter"/>
</dbReference>
<evidence type="ECO:0000256" key="1">
    <source>
        <dbReference type="ARBA" id="ARBA00022723"/>
    </source>
</evidence>
<proteinExistence type="inferred from homology"/>
<comment type="caution">
    <text evidence="5">The sequence shown here is derived from an EMBL/GenBank/DDBJ whole genome shotgun (WGS) entry which is preliminary data.</text>
</comment>
<evidence type="ECO:0000259" key="4">
    <source>
        <dbReference type="PROSITE" id="PS51184"/>
    </source>
</evidence>
<dbReference type="AlphaFoldDB" id="A0A2P6QSA2"/>
<dbReference type="InterPro" id="IPR003347">
    <property type="entry name" value="JmjC_dom"/>
</dbReference>
<feature type="domain" description="JmjC" evidence="4">
    <location>
        <begin position="414"/>
        <end position="559"/>
    </location>
</feature>
<comment type="similarity">
    <text evidence="3">Belongs to the ROX family.</text>
</comment>
<keyword evidence="1 3" id="KW-0479">Metal-binding</keyword>
<name>A0A2P6QSA2_ROSCH</name>
<protein>
    <recommendedName>
        <fullName evidence="3">Bifunctional lysine-specific demethylase and histidyl-hydroxylase</fullName>
        <ecNumber evidence="3">1.14.11.-</ecNumber>
    </recommendedName>
</protein>
<evidence type="ECO:0000256" key="3">
    <source>
        <dbReference type="RuleBase" id="RU366061"/>
    </source>
</evidence>
<dbReference type="PROSITE" id="PS51184">
    <property type="entry name" value="JMJC"/>
    <property type="match status" value="1"/>
</dbReference>
<dbReference type="GO" id="GO:0008168">
    <property type="term" value="F:methyltransferase activity"/>
    <property type="evidence" value="ECO:0007669"/>
    <property type="project" value="UniProtKB-KW"/>
</dbReference>
<comment type="cofactor">
    <cofactor evidence="3">
        <name>Fe(2+)</name>
        <dbReference type="ChEBI" id="CHEBI:29033"/>
    </cofactor>
    <text evidence="3">Binds 1 Fe(2+) ion per subunit.</text>
</comment>
<dbReference type="Gramene" id="PRQ37063">
    <property type="protein sequence ID" value="PRQ37063"/>
    <property type="gene ID" value="RchiOBHm_Chr4g0398451"/>
</dbReference>
<organism evidence="5 6">
    <name type="scientific">Rosa chinensis</name>
    <name type="common">China rose</name>
    <dbReference type="NCBI Taxonomy" id="74649"/>
    <lineage>
        <taxon>Eukaryota</taxon>
        <taxon>Viridiplantae</taxon>
        <taxon>Streptophyta</taxon>
        <taxon>Embryophyta</taxon>
        <taxon>Tracheophyta</taxon>
        <taxon>Spermatophyta</taxon>
        <taxon>Magnoliopsida</taxon>
        <taxon>eudicotyledons</taxon>
        <taxon>Gunneridae</taxon>
        <taxon>Pentapetalae</taxon>
        <taxon>rosids</taxon>
        <taxon>fabids</taxon>
        <taxon>Rosales</taxon>
        <taxon>Rosaceae</taxon>
        <taxon>Rosoideae</taxon>
        <taxon>Rosoideae incertae sedis</taxon>
        <taxon>Rosa</taxon>
    </lineage>
</organism>
<dbReference type="PANTHER" id="PTHR13096:SF9">
    <property type="entry name" value="BIFUNCTIONAL LYSINE-SPECIFIC DEMETHYLASE AND HISTIDYL-HYDROXYLASE"/>
    <property type="match status" value="1"/>
</dbReference>
<dbReference type="Proteomes" id="UP000238479">
    <property type="component" value="Chromosome 4"/>
</dbReference>
<keyword evidence="5" id="KW-0808">Transferase</keyword>
<keyword evidence="3" id="KW-0539">Nucleus</keyword>
<sequence length="760" mass="84819">MGRRSKRKRKPESDAAVSEDTTAFAVLLSALSSQNPDSHRPLLTKCLNKLRRSFHNPLLSLLPTLLTRTSASLASRAADMVGSAALESLDMNRTIASDADIIHALLSRSSVSACNALLDLCTTCVGRRRLIEFSALPTILFRFLRVRKYSTISVTVCSASGDSKDVNSVSVGFKMDEVSVLILNAAIILINTCDIEQLEQIPRHLSQSFFAFMRNLWANVRNAMSLASPLDSTLGGDLHISNIRVGHVAESLFRLSICAARLVTPLPFRVVERGVFGFTELGFRGFMSNHWEVSPFLVRRPSAGVKIEEDDFFGPLSVNLVGAYPSFLSSILPGMVSCLPISSDELNILAFLEEARSKLGCPLIYQQDIRVVKTKSKKEVHFFVDSLASCCIKDPHCLSAEDVSKCEEAYKDGYTVALRGMEFRFDSVAAIAEGLASVFGQPSLGANMYLTPPNSQGLACHYDDHCVFVCQLVGTKKWRVSSQSNVQLPRLYDPLDRLHGSEVQNSMGDCKQYLLREGDILYIPRGVLHEACTENVSLDGSASCSLHITLGIEVEPPFEWEGFVHVAFFSWYQKQKQVNNSFESLSGTIHDISVNLFHVAVGLIGDSDPTFRKACLVASIFSSSHTNNWLDLNQRIIFCQLIDKISTQTRFLEVFRSIELAVQENKDSLRRIKWLGFLNLDKESSLNDDQNMPFMGMKNLLSLCIQHKDNVEAAFQQLKSRFCENVIFEDAIVSYKLLLDKYRNVRKQYMNGMVSLHHQL</sequence>
<accession>A0A2P6QSA2</accession>
<dbReference type="OrthoDB" id="425950at2759"/>
<gene>
    <name evidence="5" type="ORF">RchiOBHm_Chr4g0398451</name>
</gene>
<dbReference type="GO" id="GO:0032453">
    <property type="term" value="F:histone H3K4 demethylase activity"/>
    <property type="evidence" value="ECO:0007669"/>
    <property type="project" value="TreeGrafter"/>
</dbReference>
<keyword evidence="3" id="KW-0805">Transcription regulation</keyword>
<dbReference type="Pfam" id="PF08007">
    <property type="entry name" value="JmjC_2"/>
    <property type="match status" value="1"/>
</dbReference>
<keyword evidence="3 5" id="KW-0560">Oxidoreductase</keyword>
<dbReference type="PANTHER" id="PTHR13096">
    <property type="entry name" value="MINA53 MYC INDUCED NUCLEAR ANTIGEN"/>
    <property type="match status" value="1"/>
</dbReference>
<evidence type="ECO:0000313" key="5">
    <source>
        <dbReference type="EMBL" id="PRQ37063.1"/>
    </source>
</evidence>
<dbReference type="GO" id="GO:0005506">
    <property type="term" value="F:iron ion binding"/>
    <property type="evidence" value="ECO:0007669"/>
    <property type="project" value="UniProtKB-UniRule"/>
</dbReference>
<dbReference type="STRING" id="74649.A0A2P6QSA2"/>
<evidence type="ECO:0000313" key="6">
    <source>
        <dbReference type="Proteomes" id="UP000238479"/>
    </source>
</evidence>